<gene>
    <name evidence="1" type="ORF">ACFFIC_26385</name>
</gene>
<accession>A0ABV6IZK2</accession>
<dbReference type="RefSeq" id="WP_377056053.1">
    <property type="nucleotide sequence ID" value="NZ_JBHLVZ010000091.1"/>
</dbReference>
<sequence>MNSPASQAAETILDLLGGSLDDCSRALARGDVPEAQRHLQDASERLRRVRRDLIELGAGGTPPAA</sequence>
<keyword evidence="2" id="KW-1185">Reference proteome</keyword>
<name>A0ABV6IZK2_9PROT</name>
<dbReference type="Proteomes" id="UP001589789">
    <property type="component" value="Unassembled WGS sequence"/>
</dbReference>
<evidence type="ECO:0000313" key="2">
    <source>
        <dbReference type="Proteomes" id="UP001589789"/>
    </source>
</evidence>
<dbReference type="EMBL" id="JBHLVZ010000091">
    <property type="protein sequence ID" value="MFC0389049.1"/>
    <property type="molecule type" value="Genomic_DNA"/>
</dbReference>
<organism evidence="1 2">
    <name type="scientific">Muricoccus vinaceus</name>
    <dbReference type="NCBI Taxonomy" id="424704"/>
    <lineage>
        <taxon>Bacteria</taxon>
        <taxon>Pseudomonadati</taxon>
        <taxon>Pseudomonadota</taxon>
        <taxon>Alphaproteobacteria</taxon>
        <taxon>Acetobacterales</taxon>
        <taxon>Roseomonadaceae</taxon>
        <taxon>Muricoccus</taxon>
    </lineage>
</organism>
<evidence type="ECO:0000313" key="1">
    <source>
        <dbReference type="EMBL" id="MFC0389049.1"/>
    </source>
</evidence>
<proteinExistence type="predicted"/>
<reference evidence="1 2" key="1">
    <citation type="submission" date="2024-09" db="EMBL/GenBank/DDBJ databases">
        <authorList>
            <person name="Sun Q."/>
            <person name="Mori K."/>
        </authorList>
    </citation>
    <scope>NUCLEOTIDE SEQUENCE [LARGE SCALE GENOMIC DNA]</scope>
    <source>
        <strain evidence="1 2">CCM 7468</strain>
    </source>
</reference>
<comment type="caution">
    <text evidence="1">The sequence shown here is derived from an EMBL/GenBank/DDBJ whole genome shotgun (WGS) entry which is preliminary data.</text>
</comment>
<protein>
    <submittedName>
        <fullName evidence="1">Uncharacterized protein</fullName>
    </submittedName>
</protein>